<dbReference type="SMART" id="SM01110">
    <property type="entry name" value="Cutinase"/>
    <property type="match status" value="1"/>
</dbReference>
<dbReference type="Proteomes" id="UP000278422">
    <property type="component" value="Unassembled WGS sequence"/>
</dbReference>
<feature type="compositionally biased region" description="Low complexity" evidence="5">
    <location>
        <begin position="62"/>
        <end position="74"/>
    </location>
</feature>
<evidence type="ECO:0000313" key="6">
    <source>
        <dbReference type="EMBL" id="RRQ04042.1"/>
    </source>
</evidence>
<dbReference type="InterPro" id="IPR000675">
    <property type="entry name" value="Cutinase/axe"/>
</dbReference>
<dbReference type="PANTHER" id="PTHR33630:SF9">
    <property type="entry name" value="CUTINASE 4"/>
    <property type="match status" value="1"/>
</dbReference>
<dbReference type="Pfam" id="PF01083">
    <property type="entry name" value="Cutinase"/>
    <property type="match status" value="1"/>
</dbReference>
<organism evidence="6 7">
    <name type="scientific">Corynebacterium bovis</name>
    <dbReference type="NCBI Taxonomy" id="36808"/>
    <lineage>
        <taxon>Bacteria</taxon>
        <taxon>Bacillati</taxon>
        <taxon>Actinomycetota</taxon>
        <taxon>Actinomycetes</taxon>
        <taxon>Mycobacteriales</taxon>
        <taxon>Corynebacteriaceae</taxon>
        <taxon>Corynebacterium</taxon>
    </lineage>
</organism>
<keyword evidence="2" id="KW-0719">Serine esterase</keyword>
<evidence type="ECO:0000256" key="2">
    <source>
        <dbReference type="ARBA" id="ARBA00022487"/>
    </source>
</evidence>
<dbReference type="InterPro" id="IPR029058">
    <property type="entry name" value="AB_hydrolase_fold"/>
</dbReference>
<feature type="compositionally biased region" description="Low complexity" evidence="5">
    <location>
        <begin position="432"/>
        <end position="447"/>
    </location>
</feature>
<dbReference type="SUPFAM" id="SSF53474">
    <property type="entry name" value="alpha/beta-Hydrolases"/>
    <property type="match status" value="1"/>
</dbReference>
<evidence type="ECO:0000313" key="7">
    <source>
        <dbReference type="Proteomes" id="UP000278422"/>
    </source>
</evidence>
<sequence length="581" mass="61582">MFGQQGLRGAPRARTGGGAVLHRCSDPSTTVGPDKTQPRRWTRNLVATVLSAALVAVANSEAPSQASASTTSTPMPNPAQTDTSPKKDDLQAQCSPLHIVFVNGSFDSNPDFDPDQDQGFFGKVFGKIRDRINPPAWQGTVNDASLTRPTQLGEEVSTPRSTILASNMLTGADAAPLISRSYVNYPATVGGMVIPGDPQANPGSTTSYIESMNIGLERAVEQVEDVVNRCPKTKVGLMGYSQGAEITSAITKRIGAGLGPIEGDRLALSILFGNPTRAAATQTQVLGNDAVGTGEVYQVTKGLSTYPVADGGGLSFDKTHIPDYGSVSDRTVSWCLHGDIVCGLPFDSALARALVGVVENVDLGDPIGTVERIADYLSQALSSSVPKSSSMRRDGVRSEPYSSKNIDSNDLDGEDQALVGRSESDEGTNTASSQSQNSSSEKSVPSSYHGVGEQDLGATKINNKNGLRPGGVDRSDKFNGSEEYVPSSDDQLDNFSKALSDLSLNEGPTSLLQNVLLNWKNKGLDTSDVFTIATKLTQWKSLSEHRNYARRAVMNDGRTAVDVSVDWAVAFALQAAGFREQ</sequence>
<keyword evidence="3" id="KW-0378">Hydrolase</keyword>
<accession>A0A426Q4V1</accession>
<gene>
    <name evidence="6" type="ORF">CXF42_05700</name>
</gene>
<feature type="region of interest" description="Disordered" evidence="5">
    <location>
        <begin position="1"/>
        <end position="39"/>
    </location>
</feature>
<protein>
    <recommendedName>
        <fullName evidence="8">Cutinase family protein</fullName>
    </recommendedName>
</protein>
<keyword evidence="7" id="KW-1185">Reference proteome</keyword>
<evidence type="ECO:0008006" key="8">
    <source>
        <dbReference type="Google" id="ProtNLM"/>
    </source>
</evidence>
<dbReference type="PANTHER" id="PTHR33630">
    <property type="entry name" value="CUTINASE RV1984C-RELATED-RELATED"/>
    <property type="match status" value="1"/>
</dbReference>
<evidence type="ECO:0000256" key="3">
    <source>
        <dbReference type="ARBA" id="ARBA00022801"/>
    </source>
</evidence>
<dbReference type="EMBL" id="PQNQ01000012">
    <property type="protein sequence ID" value="RRQ04042.1"/>
    <property type="molecule type" value="Genomic_DNA"/>
</dbReference>
<dbReference type="AlphaFoldDB" id="A0A426Q4V1"/>
<evidence type="ECO:0000256" key="1">
    <source>
        <dbReference type="ARBA" id="ARBA00007534"/>
    </source>
</evidence>
<comment type="similarity">
    <text evidence="1">Belongs to the cutinase family.</text>
</comment>
<evidence type="ECO:0000256" key="5">
    <source>
        <dbReference type="SAM" id="MobiDB-lite"/>
    </source>
</evidence>
<evidence type="ECO:0000256" key="4">
    <source>
        <dbReference type="ARBA" id="ARBA00023157"/>
    </source>
</evidence>
<dbReference type="Gene3D" id="3.40.50.1820">
    <property type="entry name" value="alpha/beta hydrolase"/>
    <property type="match status" value="1"/>
</dbReference>
<reference evidence="6 7" key="1">
    <citation type="submission" date="2018-01" db="EMBL/GenBank/DDBJ databases">
        <title>Twenty Corynebacterium bovis Genomes.</title>
        <authorList>
            <person name="Gulvik C.A."/>
        </authorList>
    </citation>
    <scope>NUCLEOTIDE SEQUENCE [LARGE SCALE GENOMIC DNA]</scope>
    <source>
        <strain evidence="6 7">16-2004</strain>
    </source>
</reference>
<dbReference type="GO" id="GO:0052689">
    <property type="term" value="F:carboxylic ester hydrolase activity"/>
    <property type="evidence" value="ECO:0007669"/>
    <property type="project" value="UniProtKB-KW"/>
</dbReference>
<name>A0A426Q4V1_9CORY</name>
<proteinExistence type="inferred from homology"/>
<keyword evidence="4" id="KW-1015">Disulfide bond</keyword>
<feature type="compositionally biased region" description="Basic and acidic residues" evidence="5">
    <location>
        <begin position="471"/>
        <end position="480"/>
    </location>
</feature>
<feature type="region of interest" description="Disordered" evidence="5">
    <location>
        <begin position="62"/>
        <end position="90"/>
    </location>
</feature>
<feature type="region of interest" description="Disordered" evidence="5">
    <location>
        <begin position="384"/>
        <end position="491"/>
    </location>
</feature>
<comment type="caution">
    <text evidence="6">The sequence shown here is derived from an EMBL/GenBank/DDBJ whole genome shotgun (WGS) entry which is preliminary data.</text>
</comment>